<dbReference type="AlphaFoldDB" id="A0A1B6KRW3"/>
<feature type="transmembrane region" description="Helical" evidence="1">
    <location>
        <begin position="6"/>
        <end position="24"/>
    </location>
</feature>
<keyword evidence="1" id="KW-0472">Membrane</keyword>
<organism evidence="2">
    <name type="scientific">Graphocephala atropunctata</name>
    <dbReference type="NCBI Taxonomy" id="36148"/>
    <lineage>
        <taxon>Eukaryota</taxon>
        <taxon>Metazoa</taxon>
        <taxon>Ecdysozoa</taxon>
        <taxon>Arthropoda</taxon>
        <taxon>Hexapoda</taxon>
        <taxon>Insecta</taxon>
        <taxon>Pterygota</taxon>
        <taxon>Neoptera</taxon>
        <taxon>Paraneoptera</taxon>
        <taxon>Hemiptera</taxon>
        <taxon>Auchenorrhyncha</taxon>
        <taxon>Membracoidea</taxon>
        <taxon>Cicadellidae</taxon>
        <taxon>Cicadellinae</taxon>
        <taxon>Cicadellini</taxon>
        <taxon>Graphocephala</taxon>
    </lineage>
</organism>
<keyword evidence="1" id="KW-1133">Transmembrane helix</keyword>
<protein>
    <submittedName>
        <fullName evidence="2">Uncharacterized protein</fullName>
    </submittedName>
</protein>
<proteinExistence type="predicted"/>
<name>A0A1B6KRW3_9HEMI</name>
<accession>A0A1B6KRW3</accession>
<sequence length="156" mass="18309">MELVSLIWLSVGALLAFISHKLYYSGGLYYVKWVTIYTILKWRRFSTNHRELGVPIFSSKKEEYLENPRVWSREKTFRRDSMLVFAGSPDVWLLLELTRGRYNSAVARLRLQLGSSGPIYQTSDQDSRPRACDGWTTHSLALQCLEPMRRWRIVFT</sequence>
<evidence type="ECO:0000256" key="1">
    <source>
        <dbReference type="SAM" id="Phobius"/>
    </source>
</evidence>
<dbReference type="EMBL" id="GEBQ01025817">
    <property type="protein sequence ID" value="JAT14160.1"/>
    <property type="molecule type" value="Transcribed_RNA"/>
</dbReference>
<gene>
    <name evidence="2" type="ORF">g.12913</name>
</gene>
<reference evidence="2" key="1">
    <citation type="submission" date="2015-11" db="EMBL/GenBank/DDBJ databases">
        <title>De novo transcriptome assembly of four potential Pierce s Disease insect vectors from Arizona vineyards.</title>
        <authorList>
            <person name="Tassone E.E."/>
        </authorList>
    </citation>
    <scope>NUCLEOTIDE SEQUENCE</scope>
</reference>
<evidence type="ECO:0000313" key="2">
    <source>
        <dbReference type="EMBL" id="JAT14160.1"/>
    </source>
</evidence>
<feature type="non-terminal residue" evidence="2">
    <location>
        <position position="156"/>
    </location>
</feature>
<keyword evidence="1" id="KW-0812">Transmembrane</keyword>